<organism evidence="1 2">
    <name type="scientific">Rhodocytophaga rosea</name>
    <dbReference type="NCBI Taxonomy" id="2704465"/>
    <lineage>
        <taxon>Bacteria</taxon>
        <taxon>Pseudomonadati</taxon>
        <taxon>Bacteroidota</taxon>
        <taxon>Cytophagia</taxon>
        <taxon>Cytophagales</taxon>
        <taxon>Rhodocytophagaceae</taxon>
        <taxon>Rhodocytophaga</taxon>
    </lineage>
</organism>
<dbReference type="Proteomes" id="UP000480178">
    <property type="component" value="Chromosome"/>
</dbReference>
<gene>
    <name evidence="1" type="ORF">GXP67_32900</name>
</gene>
<name>A0A6C0GTH9_9BACT</name>
<keyword evidence="2" id="KW-1185">Reference proteome</keyword>
<accession>A0A6C0GTH9</accession>
<dbReference type="RefSeq" id="WP_162447057.1">
    <property type="nucleotide sequence ID" value="NZ_CP048222.1"/>
</dbReference>
<dbReference type="EMBL" id="CP048222">
    <property type="protein sequence ID" value="QHT71114.1"/>
    <property type="molecule type" value="Genomic_DNA"/>
</dbReference>
<proteinExistence type="predicted"/>
<dbReference type="AlphaFoldDB" id="A0A6C0GTH9"/>
<protein>
    <submittedName>
        <fullName evidence="1">Uncharacterized protein</fullName>
    </submittedName>
</protein>
<sequence>MTTFFSVDKKELDYDEEVKSQLYSLAQQIDDKDDQYIFQPHEVYKSTFIWVLETNKIPFQVNQVSF</sequence>
<evidence type="ECO:0000313" key="2">
    <source>
        <dbReference type="Proteomes" id="UP000480178"/>
    </source>
</evidence>
<reference evidence="1 2" key="1">
    <citation type="submission" date="2020-01" db="EMBL/GenBank/DDBJ databases">
        <authorList>
            <person name="Kim M.K."/>
        </authorList>
    </citation>
    <scope>NUCLEOTIDE SEQUENCE [LARGE SCALE GENOMIC DNA]</scope>
    <source>
        <strain evidence="1 2">172606-1</strain>
    </source>
</reference>
<evidence type="ECO:0000313" key="1">
    <source>
        <dbReference type="EMBL" id="QHT71114.1"/>
    </source>
</evidence>
<dbReference type="KEGG" id="rhoz:GXP67_32900"/>